<accession>A0ABQ2DEY5</accession>
<evidence type="ECO:0000313" key="9">
    <source>
        <dbReference type="Proteomes" id="UP000632222"/>
    </source>
</evidence>
<dbReference type="InterPro" id="IPR029787">
    <property type="entry name" value="Nucleotide_cyclase"/>
</dbReference>
<reference evidence="9" key="1">
    <citation type="journal article" date="2019" name="Int. J. Syst. Evol. Microbiol.">
        <title>The Global Catalogue of Microorganisms (GCM) 10K type strain sequencing project: providing services to taxonomists for standard genome sequencing and annotation.</title>
        <authorList>
            <consortium name="The Broad Institute Genomics Platform"/>
            <consortium name="The Broad Institute Genome Sequencing Center for Infectious Disease"/>
            <person name="Wu L."/>
            <person name="Ma J."/>
        </authorList>
    </citation>
    <scope>NUCLEOTIDE SEQUENCE [LARGE SCALE GENOMIC DNA]</scope>
    <source>
        <strain evidence="9">JCM 14370</strain>
    </source>
</reference>
<proteinExistence type="predicted"/>
<feature type="transmembrane region" description="Helical" evidence="6">
    <location>
        <begin position="7"/>
        <end position="24"/>
    </location>
</feature>
<dbReference type="EMBL" id="BMOD01000033">
    <property type="protein sequence ID" value="GGJ55423.1"/>
    <property type="molecule type" value="Genomic_DNA"/>
</dbReference>
<dbReference type="NCBIfam" id="TIGR00254">
    <property type="entry name" value="GGDEF"/>
    <property type="match status" value="1"/>
</dbReference>
<gene>
    <name evidence="8" type="ORF">GCM10008938_46990</name>
</gene>
<feature type="transmembrane region" description="Helical" evidence="6">
    <location>
        <begin position="39"/>
        <end position="57"/>
    </location>
</feature>
<dbReference type="PANTHER" id="PTHR45138:SF9">
    <property type="entry name" value="DIGUANYLATE CYCLASE DGCM-RELATED"/>
    <property type="match status" value="1"/>
</dbReference>
<dbReference type="SMART" id="SM00267">
    <property type="entry name" value="GGDEF"/>
    <property type="match status" value="1"/>
</dbReference>
<feature type="transmembrane region" description="Helical" evidence="6">
    <location>
        <begin position="103"/>
        <end position="124"/>
    </location>
</feature>
<protein>
    <submittedName>
        <fullName evidence="8">GGDEF domain-containing protein</fullName>
    </submittedName>
</protein>
<evidence type="ECO:0000256" key="4">
    <source>
        <dbReference type="ARBA" id="ARBA00022989"/>
    </source>
</evidence>
<dbReference type="CDD" id="cd01949">
    <property type="entry name" value="GGDEF"/>
    <property type="match status" value="1"/>
</dbReference>
<feature type="transmembrane region" description="Helical" evidence="6">
    <location>
        <begin position="131"/>
        <end position="152"/>
    </location>
</feature>
<sequence length="373" mass="41208">MGIFDSILMNLTLLMTLTYLWTVLVKQGRLSQQSQQNQLLEILVACLTALMLMQYPVRMGDGLQFDLRMVPLVVLGLRYGPLHAVLAAVPVALYRLALGGMGAVPAVASLGAVLTLLSLGWLWAGLERKHILKLPFVPAGVFLGQLVGLSLLPNRLQLITEVFPVLYGLGVLMTHVSLSMLLSKQKQLKASEEVSLQSLTDPLTLLGNRRKLDQDAKAFHAGNFVLTLDVDHFKRINDAFGHHVGDEVLSTLGTVIRESLGSQHKAYRLGGEEFVVVLKNKKAKSAYLWTEELRLSFTERVALLHPHIERAVTVSAGLVNMQAGEGFTVALQRADALLYQAKQQGRNQTCLKLEDPLKQLGTQVFETQTEKWN</sequence>
<dbReference type="InterPro" id="IPR000160">
    <property type="entry name" value="GGDEF_dom"/>
</dbReference>
<dbReference type="InterPro" id="IPR043128">
    <property type="entry name" value="Rev_trsase/Diguanyl_cyclase"/>
</dbReference>
<dbReference type="RefSeq" id="WP_189007933.1">
    <property type="nucleotide sequence ID" value="NZ_BMOD01000033.1"/>
</dbReference>
<evidence type="ECO:0000256" key="3">
    <source>
        <dbReference type="ARBA" id="ARBA00022692"/>
    </source>
</evidence>
<dbReference type="InterPro" id="IPR011620">
    <property type="entry name" value="Sig_transdc_His_kinase_LytS_TM"/>
</dbReference>
<comment type="caution">
    <text evidence="8">The sequence shown here is derived from an EMBL/GenBank/DDBJ whole genome shotgun (WGS) entry which is preliminary data.</text>
</comment>
<dbReference type="Pfam" id="PF07694">
    <property type="entry name" value="5TM-5TMR_LYT"/>
    <property type="match status" value="1"/>
</dbReference>
<dbReference type="PANTHER" id="PTHR45138">
    <property type="entry name" value="REGULATORY COMPONENTS OF SENSORY TRANSDUCTION SYSTEM"/>
    <property type="match status" value="1"/>
</dbReference>
<dbReference type="Gene3D" id="3.30.70.270">
    <property type="match status" value="1"/>
</dbReference>
<keyword evidence="9" id="KW-1185">Reference proteome</keyword>
<evidence type="ECO:0000256" key="5">
    <source>
        <dbReference type="ARBA" id="ARBA00023136"/>
    </source>
</evidence>
<comment type="subcellular location">
    <subcellularLocation>
        <location evidence="1">Cell membrane</location>
        <topology evidence="1">Multi-pass membrane protein</topology>
    </subcellularLocation>
</comment>
<evidence type="ECO:0000256" key="1">
    <source>
        <dbReference type="ARBA" id="ARBA00004651"/>
    </source>
</evidence>
<dbReference type="PROSITE" id="PS50887">
    <property type="entry name" value="GGDEF"/>
    <property type="match status" value="1"/>
</dbReference>
<evidence type="ECO:0000256" key="2">
    <source>
        <dbReference type="ARBA" id="ARBA00022475"/>
    </source>
</evidence>
<evidence type="ECO:0000259" key="7">
    <source>
        <dbReference type="PROSITE" id="PS50887"/>
    </source>
</evidence>
<dbReference type="Proteomes" id="UP000632222">
    <property type="component" value="Unassembled WGS sequence"/>
</dbReference>
<dbReference type="Gene3D" id="1.10.1760.20">
    <property type="match status" value="1"/>
</dbReference>
<dbReference type="Pfam" id="PF00990">
    <property type="entry name" value="GGDEF"/>
    <property type="match status" value="1"/>
</dbReference>
<dbReference type="InterPro" id="IPR050469">
    <property type="entry name" value="Diguanylate_Cyclase"/>
</dbReference>
<feature type="transmembrane region" description="Helical" evidence="6">
    <location>
        <begin position="69"/>
        <end position="97"/>
    </location>
</feature>
<organism evidence="8 9">
    <name type="scientific">Deinococcus roseus</name>
    <dbReference type="NCBI Taxonomy" id="392414"/>
    <lineage>
        <taxon>Bacteria</taxon>
        <taxon>Thermotogati</taxon>
        <taxon>Deinococcota</taxon>
        <taxon>Deinococci</taxon>
        <taxon>Deinococcales</taxon>
        <taxon>Deinococcaceae</taxon>
        <taxon>Deinococcus</taxon>
    </lineage>
</organism>
<name>A0ABQ2DEY5_9DEIO</name>
<keyword evidence="5 6" id="KW-0472">Membrane</keyword>
<keyword evidence="2" id="KW-1003">Cell membrane</keyword>
<feature type="transmembrane region" description="Helical" evidence="6">
    <location>
        <begin position="164"/>
        <end position="182"/>
    </location>
</feature>
<evidence type="ECO:0000313" key="8">
    <source>
        <dbReference type="EMBL" id="GGJ55423.1"/>
    </source>
</evidence>
<evidence type="ECO:0000256" key="6">
    <source>
        <dbReference type="SAM" id="Phobius"/>
    </source>
</evidence>
<dbReference type="SUPFAM" id="SSF55073">
    <property type="entry name" value="Nucleotide cyclase"/>
    <property type="match status" value="1"/>
</dbReference>
<keyword evidence="3 6" id="KW-0812">Transmembrane</keyword>
<keyword evidence="4 6" id="KW-1133">Transmembrane helix</keyword>
<feature type="domain" description="GGDEF" evidence="7">
    <location>
        <begin position="221"/>
        <end position="354"/>
    </location>
</feature>